<gene>
    <name evidence="2" type="ORF">ACEG43_16665</name>
</gene>
<dbReference type="Proteomes" id="UP001571476">
    <property type="component" value="Unassembled WGS sequence"/>
</dbReference>
<proteinExistence type="predicted"/>
<accession>A0ABV4SH61</accession>
<reference evidence="2 3" key="1">
    <citation type="submission" date="2024-08" db="EMBL/GenBank/DDBJ databases">
        <title>Genome sequence of Streptomyces aureus CACIA-1.46HGO.</title>
        <authorList>
            <person name="Evangelista-Martinez Z."/>
        </authorList>
    </citation>
    <scope>NUCLEOTIDE SEQUENCE [LARGE SCALE GENOMIC DNA]</scope>
    <source>
        <strain evidence="2 3">CACIA-1.46HGO</strain>
    </source>
</reference>
<dbReference type="EMBL" id="JBGOSP010000007">
    <property type="protein sequence ID" value="MFA3837787.1"/>
    <property type="molecule type" value="Genomic_DNA"/>
</dbReference>
<keyword evidence="3" id="KW-1185">Reference proteome</keyword>
<evidence type="ECO:0000313" key="3">
    <source>
        <dbReference type="Proteomes" id="UP001571476"/>
    </source>
</evidence>
<feature type="region of interest" description="Disordered" evidence="1">
    <location>
        <begin position="29"/>
        <end position="49"/>
    </location>
</feature>
<evidence type="ECO:0000256" key="1">
    <source>
        <dbReference type="SAM" id="MobiDB-lite"/>
    </source>
</evidence>
<protein>
    <submittedName>
        <fullName evidence="2">Uncharacterized protein</fullName>
    </submittedName>
</protein>
<sequence>MIFDGSGPFNLPTVGVPWSPKLVKVNGALPPGAVRNDPASGVAPSWTAA</sequence>
<dbReference type="RefSeq" id="WP_372563302.1">
    <property type="nucleotide sequence ID" value="NZ_JBGOSP010000007.1"/>
</dbReference>
<organism evidence="2 3">
    <name type="scientific">Streptomyces aureus</name>
    <dbReference type="NCBI Taxonomy" id="193461"/>
    <lineage>
        <taxon>Bacteria</taxon>
        <taxon>Bacillati</taxon>
        <taxon>Actinomycetota</taxon>
        <taxon>Actinomycetes</taxon>
        <taxon>Kitasatosporales</taxon>
        <taxon>Streptomycetaceae</taxon>
        <taxon>Streptomyces</taxon>
    </lineage>
</organism>
<evidence type="ECO:0000313" key="2">
    <source>
        <dbReference type="EMBL" id="MFA3837787.1"/>
    </source>
</evidence>
<comment type="caution">
    <text evidence="2">The sequence shown here is derived from an EMBL/GenBank/DDBJ whole genome shotgun (WGS) entry which is preliminary data.</text>
</comment>
<name>A0ABV4SH61_9ACTN</name>